<dbReference type="InterPro" id="IPR000073">
    <property type="entry name" value="AB_hydrolase_1"/>
</dbReference>
<evidence type="ECO:0000313" key="3">
    <source>
        <dbReference type="Proteomes" id="UP000002037"/>
    </source>
</evidence>
<dbReference type="STRING" id="294747.C5M893"/>
<proteinExistence type="predicted"/>
<dbReference type="RefSeq" id="XP_002548318.1">
    <property type="nucleotide sequence ID" value="XM_002548272.1"/>
</dbReference>
<gene>
    <name evidence="2" type="ORF">CTRG_02615</name>
</gene>
<reference evidence="2 3" key="1">
    <citation type="journal article" date="2009" name="Nature">
        <title>Evolution of pathogenicity and sexual reproduction in eight Candida genomes.</title>
        <authorList>
            <person name="Butler G."/>
            <person name="Rasmussen M.D."/>
            <person name="Lin M.F."/>
            <person name="Santos M.A."/>
            <person name="Sakthikumar S."/>
            <person name="Munro C.A."/>
            <person name="Rheinbay E."/>
            <person name="Grabherr M."/>
            <person name="Forche A."/>
            <person name="Reedy J.L."/>
            <person name="Agrafioti I."/>
            <person name="Arnaud M.B."/>
            <person name="Bates S."/>
            <person name="Brown A.J."/>
            <person name="Brunke S."/>
            <person name="Costanzo M.C."/>
            <person name="Fitzpatrick D.A."/>
            <person name="de Groot P.W."/>
            <person name="Harris D."/>
            <person name="Hoyer L.L."/>
            <person name="Hube B."/>
            <person name="Klis F.M."/>
            <person name="Kodira C."/>
            <person name="Lennard N."/>
            <person name="Logue M.E."/>
            <person name="Martin R."/>
            <person name="Neiman A.M."/>
            <person name="Nikolaou E."/>
            <person name="Quail M.A."/>
            <person name="Quinn J."/>
            <person name="Santos M.C."/>
            <person name="Schmitzberger F.F."/>
            <person name="Sherlock G."/>
            <person name="Shah P."/>
            <person name="Silverstein K.A."/>
            <person name="Skrzypek M.S."/>
            <person name="Soll D."/>
            <person name="Staggs R."/>
            <person name="Stansfield I."/>
            <person name="Stumpf M.P."/>
            <person name="Sudbery P.E."/>
            <person name="Srikantha T."/>
            <person name="Zeng Q."/>
            <person name="Berman J."/>
            <person name="Berriman M."/>
            <person name="Heitman J."/>
            <person name="Gow N.A."/>
            <person name="Lorenz M.C."/>
            <person name="Birren B.W."/>
            <person name="Kellis M."/>
            <person name="Cuomo C.A."/>
        </authorList>
    </citation>
    <scope>NUCLEOTIDE SEQUENCE [LARGE SCALE GENOMIC DNA]</scope>
    <source>
        <strain evidence="3">ATCC MYA-3404 / T1</strain>
    </source>
</reference>
<dbReference type="Proteomes" id="UP000002037">
    <property type="component" value="Unassembled WGS sequence"/>
</dbReference>
<organism evidence="2 3">
    <name type="scientific">Candida tropicalis (strain ATCC MYA-3404 / T1)</name>
    <name type="common">Yeast</name>
    <dbReference type="NCBI Taxonomy" id="294747"/>
    <lineage>
        <taxon>Eukaryota</taxon>
        <taxon>Fungi</taxon>
        <taxon>Dikarya</taxon>
        <taxon>Ascomycota</taxon>
        <taxon>Saccharomycotina</taxon>
        <taxon>Pichiomycetes</taxon>
        <taxon>Debaryomycetaceae</taxon>
        <taxon>Candida/Lodderomyces clade</taxon>
        <taxon>Candida</taxon>
    </lineage>
</organism>
<dbReference type="GO" id="GO:0005743">
    <property type="term" value="C:mitochondrial inner membrane"/>
    <property type="evidence" value="ECO:0007669"/>
    <property type="project" value="TreeGrafter"/>
</dbReference>
<keyword evidence="3" id="KW-1185">Reference proteome</keyword>
<name>C5M893_CANTT</name>
<accession>C5M893</accession>
<dbReference type="AlphaFoldDB" id="C5M893"/>
<dbReference type="PANTHER" id="PTHR42886">
    <property type="entry name" value="RE40534P-RELATED"/>
    <property type="match status" value="1"/>
</dbReference>
<dbReference type="GO" id="GO:0055088">
    <property type="term" value="P:lipid homeostasis"/>
    <property type="evidence" value="ECO:0007669"/>
    <property type="project" value="TreeGrafter"/>
</dbReference>
<dbReference type="PANTHER" id="PTHR42886:SF23">
    <property type="entry name" value="1-ACYLGLYCEROL-3-PHOSPHATE O-ACYLTRANSFERASE ICT1-RELATED"/>
    <property type="match status" value="1"/>
</dbReference>
<dbReference type="ESTHER" id="cantt-c5m893">
    <property type="family name" value="CGI-58_ABHD5_ABHD4"/>
</dbReference>
<dbReference type="GO" id="GO:0042171">
    <property type="term" value="F:lysophosphatidic acid acyltransferase activity"/>
    <property type="evidence" value="ECO:0007669"/>
    <property type="project" value="TreeGrafter"/>
</dbReference>
<evidence type="ECO:0000259" key="1">
    <source>
        <dbReference type="Pfam" id="PF00561"/>
    </source>
</evidence>
<dbReference type="OrthoDB" id="7457040at2759"/>
<dbReference type="HOGENOM" id="CLU_017361_1_0_1"/>
<dbReference type="InterPro" id="IPR029058">
    <property type="entry name" value="AB_hydrolase_fold"/>
</dbReference>
<evidence type="ECO:0000313" key="2">
    <source>
        <dbReference type="EMBL" id="EER33797.1"/>
    </source>
</evidence>
<dbReference type="EMBL" id="GG692397">
    <property type="protein sequence ID" value="EER33797.1"/>
    <property type="molecule type" value="Genomic_DNA"/>
</dbReference>
<dbReference type="Gene3D" id="3.40.50.1820">
    <property type="entry name" value="alpha/beta hydrolase"/>
    <property type="match status" value="1"/>
</dbReference>
<dbReference type="VEuPathDB" id="FungiDB:CTRG_02615"/>
<dbReference type="eggNOG" id="KOG4409">
    <property type="taxonomic scope" value="Eukaryota"/>
</dbReference>
<dbReference type="GeneID" id="8297338"/>
<sequence>MNRVFLRFIHVRNTSRFVIPKSYNPNRSLLKQLPWNIGFEVWWKSLSPTRLETLQKELVELMISPNLEENAGITTEYKKVHLDEEGNYINEVGFKIINDESKPTKHIVFIHGYGASLGCFARNFQLINKFKGDENFNYHVHFLDNITFGLSSNPKVSNETVQYWRIPPVAKIELIDNEPTDSKKLYRKYYKLIEGYRLDPENFEQYRSYFAPILKDLEEFYCSAIDNWRKNQGIEKIDWLVGHSYGGYWSSSYALRNPDKISSLILLSPVGVERNVHAVTNTNVITNEIQKPSLDPTSYNFLSRLPILSKQQILYWYYRLPFLPRILPYLGPWGAQLYFKMWMSKLYKINKLVAKHGGPEKIFNNHNDLVYGSKKELRLIIEYLYNAITNGSNSDIYTRYVLTTATVSKWPIYDKFVKALDERPNDLNFDFHIMYGQFDFMNSEAGEKLVELLKSKKKQACYYEISEGGHNLYIDNPFDTNQRIFEIVKGDHQ</sequence>
<dbReference type="KEGG" id="ctp:CTRG_02615"/>
<dbReference type="GO" id="GO:0006654">
    <property type="term" value="P:phosphatidic acid biosynthetic process"/>
    <property type="evidence" value="ECO:0007669"/>
    <property type="project" value="TreeGrafter"/>
</dbReference>
<protein>
    <recommendedName>
        <fullName evidence="1">AB hydrolase-1 domain-containing protein</fullName>
    </recommendedName>
</protein>
<dbReference type="GO" id="GO:0004623">
    <property type="term" value="F:phospholipase A2 activity"/>
    <property type="evidence" value="ECO:0007669"/>
    <property type="project" value="TreeGrafter"/>
</dbReference>
<feature type="domain" description="AB hydrolase-1" evidence="1">
    <location>
        <begin position="105"/>
        <end position="477"/>
    </location>
</feature>
<dbReference type="SUPFAM" id="SSF53474">
    <property type="entry name" value="alpha/beta-Hydrolases"/>
    <property type="match status" value="1"/>
</dbReference>
<dbReference type="GO" id="GO:0035965">
    <property type="term" value="P:cardiolipin acyl-chain remodeling"/>
    <property type="evidence" value="ECO:0007669"/>
    <property type="project" value="TreeGrafter"/>
</dbReference>
<dbReference type="Pfam" id="PF00561">
    <property type="entry name" value="Abhydrolase_1"/>
    <property type="match status" value="1"/>
</dbReference>